<dbReference type="GO" id="GO:0004930">
    <property type="term" value="F:G protein-coupled receptor activity"/>
    <property type="evidence" value="ECO:0007669"/>
    <property type="project" value="UniProtKB-KW"/>
</dbReference>
<organism evidence="6 7">
    <name type="scientific">Dreissena polymorpha</name>
    <name type="common">Zebra mussel</name>
    <name type="synonym">Mytilus polymorpha</name>
    <dbReference type="NCBI Taxonomy" id="45954"/>
    <lineage>
        <taxon>Eukaryota</taxon>
        <taxon>Metazoa</taxon>
        <taxon>Spiralia</taxon>
        <taxon>Lophotrochozoa</taxon>
        <taxon>Mollusca</taxon>
        <taxon>Bivalvia</taxon>
        <taxon>Autobranchia</taxon>
        <taxon>Heteroconchia</taxon>
        <taxon>Euheterodonta</taxon>
        <taxon>Imparidentia</taxon>
        <taxon>Neoheterodontei</taxon>
        <taxon>Myida</taxon>
        <taxon>Dreissenoidea</taxon>
        <taxon>Dreissenidae</taxon>
        <taxon>Dreissena</taxon>
    </lineage>
</organism>
<evidence type="ECO:0000256" key="4">
    <source>
        <dbReference type="ARBA" id="ARBA00023224"/>
    </source>
</evidence>
<reference evidence="6" key="2">
    <citation type="submission" date="2020-11" db="EMBL/GenBank/DDBJ databases">
        <authorList>
            <person name="McCartney M.A."/>
            <person name="Auch B."/>
            <person name="Kono T."/>
            <person name="Mallez S."/>
            <person name="Becker A."/>
            <person name="Gohl D.M."/>
            <person name="Silverstein K.A.T."/>
            <person name="Koren S."/>
            <person name="Bechman K.B."/>
            <person name="Herman A."/>
            <person name="Abrahante J.E."/>
            <person name="Garbe J."/>
        </authorList>
    </citation>
    <scope>NUCLEOTIDE SEQUENCE</scope>
    <source>
        <strain evidence="6">Duluth1</strain>
        <tissue evidence="6">Whole animal</tissue>
    </source>
</reference>
<protein>
    <recommendedName>
        <fullName evidence="8">G-protein coupled receptors family 1 profile domain-containing protein</fullName>
    </recommendedName>
</protein>
<proteinExistence type="predicted"/>
<evidence type="ECO:0000256" key="1">
    <source>
        <dbReference type="ARBA" id="ARBA00004141"/>
    </source>
</evidence>
<keyword evidence="2" id="KW-0297">G-protein coupled receptor</keyword>
<comment type="subcellular location">
    <subcellularLocation>
        <location evidence="1">Membrane</location>
        <topology evidence="1">Multi-pass membrane protein</topology>
    </subcellularLocation>
</comment>
<sequence length="151" mass="17706">MLKHRIDEHAIKELALNTRNARRQKSRKAAKNTEARFEPNQIQTLAIQEGTRKDIRKDTAVDKRQRNTDKDINRKITLMIVLMAVASFLAFTPYFVIIQTTSLKKYEYPWWMALLFHAYVIQSSVNPFIIGSCNSEFRAYVKNILRCRSVK</sequence>
<keyword evidence="5" id="KW-0472">Membrane</keyword>
<keyword evidence="7" id="KW-1185">Reference proteome</keyword>
<accession>A0A9D4RTC1</accession>
<keyword evidence="5" id="KW-1133">Transmembrane helix</keyword>
<dbReference type="GO" id="GO:0005886">
    <property type="term" value="C:plasma membrane"/>
    <property type="evidence" value="ECO:0007669"/>
    <property type="project" value="TreeGrafter"/>
</dbReference>
<keyword evidence="3" id="KW-0675">Receptor</keyword>
<evidence type="ECO:0000256" key="2">
    <source>
        <dbReference type="ARBA" id="ARBA00023040"/>
    </source>
</evidence>
<keyword evidence="5" id="KW-0812">Transmembrane</keyword>
<dbReference type="CDD" id="cd00637">
    <property type="entry name" value="7tm_classA_rhodopsin-like"/>
    <property type="match status" value="1"/>
</dbReference>
<evidence type="ECO:0000313" key="7">
    <source>
        <dbReference type="Proteomes" id="UP000828390"/>
    </source>
</evidence>
<evidence type="ECO:0008006" key="8">
    <source>
        <dbReference type="Google" id="ProtNLM"/>
    </source>
</evidence>
<feature type="transmembrane region" description="Helical" evidence="5">
    <location>
        <begin position="110"/>
        <end position="130"/>
    </location>
</feature>
<keyword evidence="4" id="KW-0807">Transducer</keyword>
<dbReference type="Gene3D" id="1.20.1070.10">
    <property type="entry name" value="Rhodopsin 7-helix transmembrane proteins"/>
    <property type="match status" value="1"/>
</dbReference>
<name>A0A9D4RTC1_DREPO</name>
<dbReference type="PANTHER" id="PTHR24248">
    <property type="entry name" value="ADRENERGIC RECEPTOR-RELATED G-PROTEIN COUPLED RECEPTOR"/>
    <property type="match status" value="1"/>
</dbReference>
<comment type="caution">
    <text evidence="6">The sequence shown here is derived from an EMBL/GenBank/DDBJ whole genome shotgun (WGS) entry which is preliminary data.</text>
</comment>
<evidence type="ECO:0000313" key="6">
    <source>
        <dbReference type="EMBL" id="KAH3877877.1"/>
    </source>
</evidence>
<dbReference type="SUPFAM" id="SSF81321">
    <property type="entry name" value="Family A G protein-coupled receptor-like"/>
    <property type="match status" value="1"/>
</dbReference>
<evidence type="ECO:0000256" key="3">
    <source>
        <dbReference type="ARBA" id="ARBA00023170"/>
    </source>
</evidence>
<dbReference type="Proteomes" id="UP000828390">
    <property type="component" value="Unassembled WGS sequence"/>
</dbReference>
<gene>
    <name evidence="6" type="ORF">DPMN_001757</name>
</gene>
<dbReference type="AlphaFoldDB" id="A0A9D4RTC1"/>
<reference evidence="6" key="1">
    <citation type="journal article" date="2019" name="bioRxiv">
        <title>The Genome of the Zebra Mussel, Dreissena polymorpha: A Resource for Invasive Species Research.</title>
        <authorList>
            <person name="McCartney M.A."/>
            <person name="Auch B."/>
            <person name="Kono T."/>
            <person name="Mallez S."/>
            <person name="Zhang Y."/>
            <person name="Obille A."/>
            <person name="Becker A."/>
            <person name="Abrahante J.E."/>
            <person name="Garbe J."/>
            <person name="Badalamenti J.P."/>
            <person name="Herman A."/>
            <person name="Mangelson H."/>
            <person name="Liachko I."/>
            <person name="Sullivan S."/>
            <person name="Sone E.D."/>
            <person name="Koren S."/>
            <person name="Silverstein K.A.T."/>
            <person name="Beckman K.B."/>
            <person name="Gohl D.M."/>
        </authorList>
    </citation>
    <scope>NUCLEOTIDE SEQUENCE</scope>
    <source>
        <strain evidence="6">Duluth1</strain>
        <tissue evidence="6">Whole animal</tissue>
    </source>
</reference>
<dbReference type="EMBL" id="JAIWYP010000001">
    <property type="protein sequence ID" value="KAH3877877.1"/>
    <property type="molecule type" value="Genomic_DNA"/>
</dbReference>
<feature type="transmembrane region" description="Helical" evidence="5">
    <location>
        <begin position="76"/>
        <end position="98"/>
    </location>
</feature>
<evidence type="ECO:0000256" key="5">
    <source>
        <dbReference type="SAM" id="Phobius"/>
    </source>
</evidence>